<accession>A0A1H7JEW5</accession>
<keyword evidence="2" id="KW-0378">Hydrolase</keyword>
<dbReference type="InterPro" id="IPR002925">
    <property type="entry name" value="Dienelactn_hydro"/>
</dbReference>
<evidence type="ECO:0000313" key="3">
    <source>
        <dbReference type="Proteomes" id="UP000199297"/>
    </source>
</evidence>
<reference evidence="3" key="1">
    <citation type="submission" date="2016-10" db="EMBL/GenBank/DDBJ databases">
        <authorList>
            <person name="Varghese N."/>
            <person name="Submissions S."/>
        </authorList>
    </citation>
    <scope>NUCLEOTIDE SEQUENCE [LARGE SCALE GENOMIC DNA]</scope>
    <source>
        <strain evidence="3">CGMCC 1.9127</strain>
    </source>
</reference>
<dbReference type="GO" id="GO:0016787">
    <property type="term" value="F:hydrolase activity"/>
    <property type="evidence" value="ECO:0007669"/>
    <property type="project" value="UniProtKB-KW"/>
</dbReference>
<dbReference type="Proteomes" id="UP000199297">
    <property type="component" value="Unassembled WGS sequence"/>
</dbReference>
<dbReference type="EMBL" id="FOBI01000002">
    <property type="protein sequence ID" value="SEK71935.1"/>
    <property type="molecule type" value="Genomic_DNA"/>
</dbReference>
<keyword evidence="3" id="KW-1185">Reference proteome</keyword>
<organism evidence="2 3">
    <name type="scientific">Colwellia chukchiensis</name>
    <dbReference type="NCBI Taxonomy" id="641665"/>
    <lineage>
        <taxon>Bacteria</taxon>
        <taxon>Pseudomonadati</taxon>
        <taxon>Pseudomonadota</taxon>
        <taxon>Gammaproteobacteria</taxon>
        <taxon>Alteromonadales</taxon>
        <taxon>Colwelliaceae</taxon>
        <taxon>Colwellia</taxon>
    </lineage>
</organism>
<dbReference type="Pfam" id="PF01738">
    <property type="entry name" value="DLH"/>
    <property type="match status" value="1"/>
</dbReference>
<name>A0A1H7JEW5_9GAMM</name>
<dbReference type="OrthoDB" id="8478808at2"/>
<dbReference type="AlphaFoldDB" id="A0A1H7JEW5"/>
<dbReference type="Gene3D" id="3.40.50.1820">
    <property type="entry name" value="alpha/beta hydrolase"/>
    <property type="match status" value="1"/>
</dbReference>
<dbReference type="InterPro" id="IPR029058">
    <property type="entry name" value="AB_hydrolase_fold"/>
</dbReference>
<protein>
    <submittedName>
        <fullName evidence="2">Dienelactone hydrolase</fullName>
    </submittedName>
</protein>
<evidence type="ECO:0000259" key="1">
    <source>
        <dbReference type="Pfam" id="PF01738"/>
    </source>
</evidence>
<sequence length="208" mass="23714">MQVIFVADIFGISYEFEQLCQQTMLALSQRLSTKQSAGLSYLLIGPYQERKRFANEQEAYHYFSENVGLERYTQQLKQRLAALSGQKLLVGFSVGGSAIWQLSSTHVDLKNLAAICFYSSQIRHFCELSPNIASYMIMPATEQHFSITDLQTKLATKANVSVERSQYQHGFMNHLSSHFDLNGYHEYSEKLLSLLAAKIQGKQWPLSR</sequence>
<dbReference type="STRING" id="641665.GCA_002104455_01742"/>
<dbReference type="RefSeq" id="WP_085283597.1">
    <property type="nucleotide sequence ID" value="NZ_FOBI01000002.1"/>
</dbReference>
<feature type="domain" description="Dienelactone hydrolase" evidence="1">
    <location>
        <begin position="3"/>
        <end position="190"/>
    </location>
</feature>
<gene>
    <name evidence="2" type="ORF">SAMN05216262_102191</name>
</gene>
<evidence type="ECO:0000313" key="2">
    <source>
        <dbReference type="EMBL" id="SEK71935.1"/>
    </source>
</evidence>
<proteinExistence type="predicted"/>